<keyword evidence="5" id="KW-0346">Stress response</keyword>
<dbReference type="InterPro" id="IPR043129">
    <property type="entry name" value="ATPase_NBD"/>
</dbReference>
<dbReference type="FunFam" id="3.90.640.10:FF:000004">
    <property type="entry name" value="Heat shock 70 kDa protein 4"/>
    <property type="match status" value="1"/>
</dbReference>
<feature type="region of interest" description="Disordered" evidence="4">
    <location>
        <begin position="313"/>
        <end position="340"/>
    </location>
</feature>
<dbReference type="Gene3D" id="3.30.420.40">
    <property type="match status" value="2"/>
</dbReference>
<dbReference type="PANTHER" id="PTHR45639">
    <property type="entry name" value="HSC70CB, ISOFORM G-RELATED"/>
    <property type="match status" value="1"/>
</dbReference>
<dbReference type="GO" id="GO:0034663">
    <property type="term" value="C:endoplasmic reticulum chaperone complex"/>
    <property type="evidence" value="ECO:0007669"/>
    <property type="project" value="TreeGrafter"/>
</dbReference>
<evidence type="ECO:0000313" key="5">
    <source>
        <dbReference type="EMBL" id="CAA2982154.1"/>
    </source>
</evidence>
<dbReference type="AlphaFoldDB" id="A0A8S0RSB2"/>
<dbReference type="Gramene" id="OE9A019948T1">
    <property type="protein sequence ID" value="OE9A019948C1"/>
    <property type="gene ID" value="OE9A019948"/>
</dbReference>
<evidence type="ECO:0000313" key="6">
    <source>
        <dbReference type="Proteomes" id="UP000594638"/>
    </source>
</evidence>
<feature type="compositionally biased region" description="Polar residues" evidence="4">
    <location>
        <begin position="331"/>
        <end position="340"/>
    </location>
</feature>
<dbReference type="GO" id="GO:0030968">
    <property type="term" value="P:endoplasmic reticulum unfolded protein response"/>
    <property type="evidence" value="ECO:0007669"/>
    <property type="project" value="TreeGrafter"/>
</dbReference>
<proteinExistence type="predicted"/>
<dbReference type="InterPro" id="IPR013126">
    <property type="entry name" value="Hsp_70_fam"/>
</dbReference>
<keyword evidence="3" id="KW-0143">Chaperone</keyword>
<dbReference type="Gene3D" id="3.90.640.10">
    <property type="entry name" value="Actin, Chain A, domain 4"/>
    <property type="match status" value="1"/>
</dbReference>
<protein>
    <submittedName>
        <fullName evidence="5">Heat shock 70 kDa 17</fullName>
    </submittedName>
</protein>
<dbReference type="OrthoDB" id="10262720at2759"/>
<sequence length="381" mass="42451">MFYDMGANSSYAALVYFSAYNAKEFGKTTSVNQFQVKDVRWDAELGGQNMEHRLVEYFADEFNKQIGNGVNIRNIVDAMAKLKKQIKRTKEILSANTMAPISVESLYDHCDFSTISREKFEELCEDLWDKSFVPVMEVLKHSCLKADDLYAVELIGSSTRAKLLELLGRKDLDKHLDADEAIVLGASLHVANLSDGIKLNRKLGMIDGSTYGFLIVLRMKKFFTALQMFRSIIYDNDFEVLLAYESEDFMPPGASSLTFSQYAISGLTDSSENRSSVFFLDGADAVVEITEWVEVPQKNVTVGNLTPASSNGIEAGLKSSSEESSDKLEMNDSTSNASISSVTDSATSDIVIEKKLKKRTFRLPLKALTIAQYSGCLYDLR</sequence>
<keyword evidence="1" id="KW-0547">Nucleotide-binding</keyword>
<dbReference type="PANTHER" id="PTHR45639:SF3">
    <property type="entry name" value="HYPOXIA UP-REGULATED PROTEIN 1"/>
    <property type="match status" value="1"/>
</dbReference>
<keyword evidence="6" id="KW-1185">Reference proteome</keyword>
<dbReference type="GO" id="GO:0005524">
    <property type="term" value="F:ATP binding"/>
    <property type="evidence" value="ECO:0007669"/>
    <property type="project" value="UniProtKB-KW"/>
</dbReference>
<evidence type="ECO:0000256" key="3">
    <source>
        <dbReference type="ARBA" id="ARBA00023186"/>
    </source>
</evidence>
<dbReference type="EMBL" id="CACTIH010003688">
    <property type="protein sequence ID" value="CAA2982154.1"/>
    <property type="molecule type" value="Genomic_DNA"/>
</dbReference>
<keyword evidence="2" id="KW-0067">ATP-binding</keyword>
<accession>A0A8S0RSB2</accession>
<reference evidence="5 6" key="1">
    <citation type="submission" date="2019-12" db="EMBL/GenBank/DDBJ databases">
        <authorList>
            <person name="Alioto T."/>
            <person name="Alioto T."/>
            <person name="Gomez Garrido J."/>
        </authorList>
    </citation>
    <scope>NUCLEOTIDE SEQUENCE [LARGE SCALE GENOMIC DNA]</scope>
</reference>
<organism evidence="5 6">
    <name type="scientific">Olea europaea subsp. europaea</name>
    <dbReference type="NCBI Taxonomy" id="158383"/>
    <lineage>
        <taxon>Eukaryota</taxon>
        <taxon>Viridiplantae</taxon>
        <taxon>Streptophyta</taxon>
        <taxon>Embryophyta</taxon>
        <taxon>Tracheophyta</taxon>
        <taxon>Spermatophyta</taxon>
        <taxon>Magnoliopsida</taxon>
        <taxon>eudicotyledons</taxon>
        <taxon>Gunneridae</taxon>
        <taxon>Pentapetalae</taxon>
        <taxon>asterids</taxon>
        <taxon>lamiids</taxon>
        <taxon>Lamiales</taxon>
        <taxon>Oleaceae</taxon>
        <taxon>Oleeae</taxon>
        <taxon>Olea</taxon>
    </lineage>
</organism>
<evidence type="ECO:0000256" key="1">
    <source>
        <dbReference type="ARBA" id="ARBA00022741"/>
    </source>
</evidence>
<name>A0A8S0RSB2_OLEEU</name>
<dbReference type="GO" id="GO:0140662">
    <property type="term" value="F:ATP-dependent protein folding chaperone"/>
    <property type="evidence" value="ECO:0007669"/>
    <property type="project" value="InterPro"/>
</dbReference>
<dbReference type="SUPFAM" id="SSF53067">
    <property type="entry name" value="Actin-like ATPase domain"/>
    <property type="match status" value="1"/>
</dbReference>
<dbReference type="Proteomes" id="UP000594638">
    <property type="component" value="Unassembled WGS sequence"/>
</dbReference>
<gene>
    <name evidence="5" type="ORF">OLEA9_A019948</name>
</gene>
<feature type="compositionally biased region" description="Basic and acidic residues" evidence="4">
    <location>
        <begin position="320"/>
        <end position="330"/>
    </location>
</feature>
<dbReference type="Pfam" id="PF00012">
    <property type="entry name" value="HSP70"/>
    <property type="match status" value="1"/>
</dbReference>
<comment type="caution">
    <text evidence="5">The sequence shown here is derived from an EMBL/GenBank/DDBJ whole genome shotgun (WGS) entry which is preliminary data.</text>
</comment>
<evidence type="ECO:0000256" key="2">
    <source>
        <dbReference type="ARBA" id="ARBA00022840"/>
    </source>
</evidence>
<evidence type="ECO:0000256" key="4">
    <source>
        <dbReference type="SAM" id="MobiDB-lite"/>
    </source>
</evidence>